<name>A9NW16_PICSI</name>
<protein>
    <submittedName>
        <fullName evidence="1">Uncharacterized protein</fullName>
    </submittedName>
</protein>
<sequence>MIDRKNFYLMKLFPIHINVMELGNETSEEYFKPFTQNWLILPHLFLSFQLKRSYNQSIEHSDPINFNSGYDRNMNKKDEKDIPSISIVI</sequence>
<evidence type="ECO:0000313" key="1">
    <source>
        <dbReference type="EMBL" id="ABK24827.1"/>
    </source>
</evidence>
<dbReference type="AlphaFoldDB" id="A9NW16"/>
<dbReference type="EMBL" id="EF085523">
    <property type="protein sequence ID" value="ABK24827.1"/>
    <property type="molecule type" value="mRNA"/>
</dbReference>
<organism evidence="1">
    <name type="scientific">Picea sitchensis</name>
    <name type="common">Sitka spruce</name>
    <name type="synonym">Pinus sitchensis</name>
    <dbReference type="NCBI Taxonomy" id="3332"/>
    <lineage>
        <taxon>Eukaryota</taxon>
        <taxon>Viridiplantae</taxon>
        <taxon>Streptophyta</taxon>
        <taxon>Embryophyta</taxon>
        <taxon>Tracheophyta</taxon>
        <taxon>Spermatophyta</taxon>
        <taxon>Pinopsida</taxon>
        <taxon>Pinidae</taxon>
        <taxon>Conifers I</taxon>
        <taxon>Pinales</taxon>
        <taxon>Pinaceae</taxon>
        <taxon>Picea</taxon>
    </lineage>
</organism>
<accession>A9NW16</accession>
<proteinExistence type="evidence at transcript level"/>
<reference evidence="1" key="1">
    <citation type="journal article" date="2008" name="BMC Genomics">
        <title>A conifer genomics resource of 200,000 spruce (Picea spp.) ESTs and 6,464 high-quality, sequence-finished full-length cDNAs for Sitka spruce (Picea sitchensis).</title>
        <authorList>
            <person name="Ralph S.G."/>
            <person name="Chun H.J."/>
            <person name="Kolosova N."/>
            <person name="Cooper D."/>
            <person name="Oddy C."/>
            <person name="Ritland C.E."/>
            <person name="Kirkpatrick R."/>
            <person name="Moore R."/>
            <person name="Barber S."/>
            <person name="Holt R.A."/>
            <person name="Jones S.J."/>
            <person name="Marra M.A."/>
            <person name="Douglas C.J."/>
            <person name="Ritland K."/>
            <person name="Bohlmann J."/>
        </authorList>
    </citation>
    <scope>NUCLEOTIDE SEQUENCE</scope>
    <source>
        <tissue evidence="1">Green portion of the leader tissue</tissue>
    </source>
</reference>